<dbReference type="GO" id="GO:0046872">
    <property type="term" value="F:metal ion binding"/>
    <property type="evidence" value="ECO:0007669"/>
    <property type="project" value="UniProtKB-KW"/>
</dbReference>
<dbReference type="GO" id="GO:0016020">
    <property type="term" value="C:membrane"/>
    <property type="evidence" value="ECO:0007669"/>
    <property type="project" value="UniProtKB-SubCell"/>
</dbReference>
<feature type="transmembrane region" description="Helical" evidence="6">
    <location>
        <begin position="111"/>
        <end position="131"/>
    </location>
</feature>
<organism evidence="7 8">
    <name type="scientific">Pelagibius litoralis</name>
    <dbReference type="NCBI Taxonomy" id="374515"/>
    <lineage>
        <taxon>Bacteria</taxon>
        <taxon>Pseudomonadati</taxon>
        <taxon>Pseudomonadota</taxon>
        <taxon>Alphaproteobacteria</taxon>
        <taxon>Rhodospirillales</taxon>
        <taxon>Rhodovibrionaceae</taxon>
        <taxon>Pelagibius</taxon>
    </lineage>
</organism>
<reference evidence="7" key="1">
    <citation type="submission" date="2020-03" db="EMBL/GenBank/DDBJ databases">
        <title>Genome of Pelagibius litoralis DSM 21314T.</title>
        <authorList>
            <person name="Wang G."/>
        </authorList>
    </citation>
    <scope>NUCLEOTIDE SEQUENCE</scope>
    <source>
        <strain evidence="7">DSM 21314</strain>
    </source>
</reference>
<evidence type="ECO:0000256" key="6">
    <source>
        <dbReference type="SAM" id="Phobius"/>
    </source>
</evidence>
<feature type="transmembrane region" description="Helical" evidence="6">
    <location>
        <begin position="164"/>
        <end position="185"/>
    </location>
</feature>
<comment type="subcellular location">
    <subcellularLocation>
        <location evidence="1">Membrane</location>
        <topology evidence="1">Multi-pass membrane protein</topology>
    </subcellularLocation>
</comment>
<evidence type="ECO:0000256" key="2">
    <source>
        <dbReference type="ARBA" id="ARBA00022692"/>
    </source>
</evidence>
<dbReference type="Proteomes" id="UP000761264">
    <property type="component" value="Unassembled WGS sequence"/>
</dbReference>
<proteinExistence type="predicted"/>
<evidence type="ECO:0000256" key="1">
    <source>
        <dbReference type="ARBA" id="ARBA00004141"/>
    </source>
</evidence>
<comment type="caution">
    <text evidence="7">The sequence shown here is derived from an EMBL/GenBank/DDBJ whole genome shotgun (WGS) entry which is preliminary data.</text>
</comment>
<keyword evidence="5" id="KW-0862">Zinc</keyword>
<accession>A0A967KBF5</accession>
<dbReference type="EMBL" id="JAAQPH010000018">
    <property type="protein sequence ID" value="NIA71052.1"/>
    <property type="molecule type" value="Genomic_DNA"/>
</dbReference>
<keyword evidence="5" id="KW-0479">Metal-binding</keyword>
<feature type="transmembrane region" description="Helical" evidence="6">
    <location>
        <begin position="47"/>
        <end position="72"/>
    </location>
</feature>
<dbReference type="RefSeq" id="WP_167228286.1">
    <property type="nucleotide sequence ID" value="NZ_JAAQPH010000018.1"/>
</dbReference>
<dbReference type="PANTHER" id="PTHR20855:SF3">
    <property type="entry name" value="LD03007P"/>
    <property type="match status" value="1"/>
</dbReference>
<evidence type="ECO:0000313" key="7">
    <source>
        <dbReference type="EMBL" id="NIA71052.1"/>
    </source>
</evidence>
<evidence type="ECO:0000256" key="3">
    <source>
        <dbReference type="ARBA" id="ARBA00022989"/>
    </source>
</evidence>
<dbReference type="InterPro" id="IPR004254">
    <property type="entry name" value="AdipoR/HlyIII-related"/>
</dbReference>
<evidence type="ECO:0000313" key="8">
    <source>
        <dbReference type="Proteomes" id="UP000761264"/>
    </source>
</evidence>
<keyword evidence="8" id="KW-1185">Reference proteome</keyword>
<feature type="transmembrane region" description="Helical" evidence="6">
    <location>
        <begin position="21"/>
        <end position="41"/>
    </location>
</feature>
<feature type="binding site" evidence="5">
    <location>
        <position position="196"/>
    </location>
    <ligand>
        <name>Zn(2+)</name>
        <dbReference type="ChEBI" id="CHEBI:29105"/>
    </ligand>
</feature>
<feature type="transmembrane region" description="Helical" evidence="6">
    <location>
        <begin position="138"/>
        <end position="158"/>
    </location>
</feature>
<keyword evidence="4 6" id="KW-0472">Membrane</keyword>
<dbReference type="Pfam" id="PF03006">
    <property type="entry name" value="HlyIII"/>
    <property type="match status" value="1"/>
</dbReference>
<keyword evidence="2 6" id="KW-0812">Transmembrane</keyword>
<sequence>MPEPLVFPTYASAERRADAAVHVLGVGASLIAFPILILLALPQGSSLSILSLAVYGTGLIAVFACSAAYNMAKRPGWKEILRRLDHAAIFVMIAGTYTPFSLIVIGGGWGLALLAAVWVVALAGVALKLFLPRRFERAAIALYLAQGWAILAVVEPLVAALSTAALVLLVTGGGLYTLGVVSHLWRRLPYHNAIWHALVLAAAGCHYAAILEAVVLTLPVTAFKS</sequence>
<dbReference type="AlphaFoldDB" id="A0A967KBF5"/>
<evidence type="ECO:0000256" key="4">
    <source>
        <dbReference type="ARBA" id="ARBA00023136"/>
    </source>
</evidence>
<protein>
    <submittedName>
        <fullName evidence="7">Hemolysin III family protein</fullName>
    </submittedName>
</protein>
<gene>
    <name evidence="7" type="ORF">HBA54_20850</name>
</gene>
<evidence type="ECO:0000256" key="5">
    <source>
        <dbReference type="PIRSR" id="PIRSR604254-1"/>
    </source>
</evidence>
<dbReference type="PANTHER" id="PTHR20855">
    <property type="entry name" value="ADIPOR/PROGESTIN RECEPTOR-RELATED"/>
    <property type="match status" value="1"/>
</dbReference>
<name>A0A967KBF5_9PROT</name>
<keyword evidence="3 6" id="KW-1133">Transmembrane helix</keyword>
<feature type="transmembrane region" description="Helical" evidence="6">
    <location>
        <begin position="84"/>
        <end position="105"/>
    </location>
</feature>
<feature type="transmembrane region" description="Helical" evidence="6">
    <location>
        <begin position="197"/>
        <end position="220"/>
    </location>
</feature>